<dbReference type="AlphaFoldDB" id="A0AAW0KK74"/>
<comment type="caution">
    <text evidence="8">The sequence shown here is derived from an EMBL/GenBank/DDBJ whole genome shotgun (WGS) entry which is preliminary data.</text>
</comment>
<evidence type="ECO:0000256" key="2">
    <source>
        <dbReference type="ARBA" id="ARBA00022692"/>
    </source>
</evidence>
<evidence type="ECO:0000256" key="5">
    <source>
        <dbReference type="ARBA" id="ARBA00023136"/>
    </source>
</evidence>
<evidence type="ECO:0000256" key="4">
    <source>
        <dbReference type="ARBA" id="ARBA00022989"/>
    </source>
</evidence>
<dbReference type="PANTHER" id="PTHR48063">
    <property type="entry name" value="LRR RECEPTOR-LIKE KINASE"/>
    <property type="match status" value="1"/>
</dbReference>
<evidence type="ECO:0000313" key="9">
    <source>
        <dbReference type="Proteomes" id="UP000237347"/>
    </source>
</evidence>
<evidence type="ECO:0000256" key="1">
    <source>
        <dbReference type="ARBA" id="ARBA00004479"/>
    </source>
</evidence>
<evidence type="ECO:0000256" key="3">
    <source>
        <dbReference type="ARBA" id="ARBA00022729"/>
    </source>
</evidence>
<evidence type="ECO:0000313" key="8">
    <source>
        <dbReference type="EMBL" id="KAK7838858.1"/>
    </source>
</evidence>
<keyword evidence="9" id="KW-1185">Reference proteome</keyword>
<dbReference type="GO" id="GO:0016020">
    <property type="term" value="C:membrane"/>
    <property type="evidence" value="ECO:0007669"/>
    <property type="project" value="UniProtKB-SubCell"/>
</dbReference>
<dbReference type="PANTHER" id="PTHR48063:SF103">
    <property type="entry name" value="LEUCINE-RICH RECEPTOR-LIKE KINASE FAMILY PROTEIN"/>
    <property type="match status" value="1"/>
</dbReference>
<keyword evidence="6" id="KW-0675">Receptor</keyword>
<evidence type="ECO:0000256" key="6">
    <source>
        <dbReference type="ARBA" id="ARBA00023170"/>
    </source>
</evidence>
<proteinExistence type="predicted"/>
<keyword evidence="2" id="KW-0812">Transmembrane</keyword>
<keyword evidence="5" id="KW-0472">Membrane</keyword>
<protein>
    <submittedName>
        <fullName evidence="8">Receptor-like protein 56</fullName>
    </submittedName>
</protein>
<comment type="subcellular location">
    <subcellularLocation>
        <location evidence="1">Membrane</location>
        <topology evidence="1">Single-pass type I membrane protein</topology>
    </subcellularLocation>
</comment>
<keyword evidence="3" id="KW-0732">Signal</keyword>
<gene>
    <name evidence="8" type="primary">RLP56_12</name>
    <name evidence="8" type="ORF">CFP56_018968</name>
</gene>
<dbReference type="Proteomes" id="UP000237347">
    <property type="component" value="Unassembled WGS sequence"/>
</dbReference>
<dbReference type="Gene3D" id="3.80.10.10">
    <property type="entry name" value="Ribonuclease Inhibitor"/>
    <property type="match status" value="1"/>
</dbReference>
<keyword evidence="4" id="KW-1133">Transmembrane helix</keyword>
<accession>A0AAW0KK74</accession>
<sequence length="108" mass="11974">MTNIPFLVDFNVSYNNLSGEILHTGQFSTFPDSSYIGNHQICGPPLSKICIEEGDEEKQGIQKEEQYGFEITSFYLSMGLGFIAGYCAGTEPGFEPRGGESMNQKNFK</sequence>
<dbReference type="InterPro" id="IPR032675">
    <property type="entry name" value="LRR_dom_sf"/>
</dbReference>
<dbReference type="EMBL" id="PKMF04000296">
    <property type="protein sequence ID" value="KAK7838858.1"/>
    <property type="molecule type" value="Genomic_DNA"/>
</dbReference>
<reference evidence="8 9" key="1">
    <citation type="journal article" date="2018" name="Sci. Data">
        <title>The draft genome sequence of cork oak.</title>
        <authorList>
            <person name="Ramos A.M."/>
            <person name="Usie A."/>
            <person name="Barbosa P."/>
            <person name="Barros P.M."/>
            <person name="Capote T."/>
            <person name="Chaves I."/>
            <person name="Simoes F."/>
            <person name="Abreu I."/>
            <person name="Carrasquinho I."/>
            <person name="Faro C."/>
            <person name="Guimaraes J.B."/>
            <person name="Mendonca D."/>
            <person name="Nobrega F."/>
            <person name="Rodrigues L."/>
            <person name="Saibo N.J.M."/>
            <person name="Varela M.C."/>
            <person name="Egas C."/>
            <person name="Matos J."/>
            <person name="Miguel C.M."/>
            <person name="Oliveira M.M."/>
            <person name="Ricardo C.P."/>
            <person name="Goncalves S."/>
        </authorList>
    </citation>
    <scope>NUCLEOTIDE SEQUENCE [LARGE SCALE GENOMIC DNA]</scope>
    <source>
        <strain evidence="9">cv. HL8</strain>
    </source>
</reference>
<evidence type="ECO:0000256" key="7">
    <source>
        <dbReference type="ARBA" id="ARBA00023180"/>
    </source>
</evidence>
<dbReference type="InterPro" id="IPR046956">
    <property type="entry name" value="RLP23-like"/>
</dbReference>
<name>A0AAW0KK74_QUESU</name>
<organism evidence="8 9">
    <name type="scientific">Quercus suber</name>
    <name type="common">Cork oak</name>
    <dbReference type="NCBI Taxonomy" id="58331"/>
    <lineage>
        <taxon>Eukaryota</taxon>
        <taxon>Viridiplantae</taxon>
        <taxon>Streptophyta</taxon>
        <taxon>Embryophyta</taxon>
        <taxon>Tracheophyta</taxon>
        <taxon>Spermatophyta</taxon>
        <taxon>Magnoliopsida</taxon>
        <taxon>eudicotyledons</taxon>
        <taxon>Gunneridae</taxon>
        <taxon>Pentapetalae</taxon>
        <taxon>rosids</taxon>
        <taxon>fabids</taxon>
        <taxon>Fagales</taxon>
        <taxon>Fagaceae</taxon>
        <taxon>Quercus</taxon>
    </lineage>
</organism>
<keyword evidence="7" id="KW-0325">Glycoprotein</keyword>